<organism evidence="1 2">
    <name type="scientific">Pisolithus microcarpus 441</name>
    <dbReference type="NCBI Taxonomy" id="765257"/>
    <lineage>
        <taxon>Eukaryota</taxon>
        <taxon>Fungi</taxon>
        <taxon>Dikarya</taxon>
        <taxon>Basidiomycota</taxon>
        <taxon>Agaricomycotina</taxon>
        <taxon>Agaricomycetes</taxon>
        <taxon>Agaricomycetidae</taxon>
        <taxon>Boletales</taxon>
        <taxon>Sclerodermatineae</taxon>
        <taxon>Pisolithaceae</taxon>
        <taxon>Pisolithus</taxon>
    </lineage>
</organism>
<protein>
    <submittedName>
        <fullName evidence="1">Uncharacterized protein</fullName>
    </submittedName>
</protein>
<dbReference type="HOGENOM" id="CLU_1938988_0_0_1"/>
<proteinExistence type="predicted"/>
<evidence type="ECO:0000313" key="2">
    <source>
        <dbReference type="Proteomes" id="UP000054018"/>
    </source>
</evidence>
<reference evidence="1 2" key="1">
    <citation type="submission" date="2014-04" db="EMBL/GenBank/DDBJ databases">
        <authorList>
            <consortium name="DOE Joint Genome Institute"/>
            <person name="Kuo A."/>
            <person name="Kohler A."/>
            <person name="Costa M.D."/>
            <person name="Nagy L.G."/>
            <person name="Floudas D."/>
            <person name="Copeland A."/>
            <person name="Barry K.W."/>
            <person name="Cichocki N."/>
            <person name="Veneault-Fourrey C."/>
            <person name="LaButti K."/>
            <person name="Lindquist E.A."/>
            <person name="Lipzen A."/>
            <person name="Lundell T."/>
            <person name="Morin E."/>
            <person name="Murat C."/>
            <person name="Sun H."/>
            <person name="Tunlid A."/>
            <person name="Henrissat B."/>
            <person name="Grigoriev I.V."/>
            <person name="Hibbett D.S."/>
            <person name="Martin F."/>
            <person name="Nordberg H.P."/>
            <person name="Cantor M.N."/>
            <person name="Hua S.X."/>
        </authorList>
    </citation>
    <scope>NUCLEOTIDE SEQUENCE [LARGE SCALE GENOMIC DNA]</scope>
    <source>
        <strain evidence="1 2">441</strain>
    </source>
</reference>
<dbReference type="EMBL" id="KN833758">
    <property type="protein sequence ID" value="KIK20891.1"/>
    <property type="molecule type" value="Genomic_DNA"/>
</dbReference>
<dbReference type="AlphaFoldDB" id="A0A0C9YVS7"/>
<evidence type="ECO:0000313" key="1">
    <source>
        <dbReference type="EMBL" id="KIK20891.1"/>
    </source>
</evidence>
<gene>
    <name evidence="1" type="ORF">PISMIDRAFT_681870</name>
</gene>
<reference evidence="2" key="2">
    <citation type="submission" date="2015-01" db="EMBL/GenBank/DDBJ databases">
        <title>Evolutionary Origins and Diversification of the Mycorrhizal Mutualists.</title>
        <authorList>
            <consortium name="DOE Joint Genome Institute"/>
            <consortium name="Mycorrhizal Genomics Consortium"/>
            <person name="Kohler A."/>
            <person name="Kuo A."/>
            <person name="Nagy L.G."/>
            <person name="Floudas D."/>
            <person name="Copeland A."/>
            <person name="Barry K.W."/>
            <person name="Cichocki N."/>
            <person name="Veneault-Fourrey C."/>
            <person name="LaButti K."/>
            <person name="Lindquist E.A."/>
            <person name="Lipzen A."/>
            <person name="Lundell T."/>
            <person name="Morin E."/>
            <person name="Murat C."/>
            <person name="Riley R."/>
            <person name="Ohm R."/>
            <person name="Sun H."/>
            <person name="Tunlid A."/>
            <person name="Henrissat B."/>
            <person name="Grigoriev I.V."/>
            <person name="Hibbett D.S."/>
            <person name="Martin F."/>
        </authorList>
    </citation>
    <scope>NUCLEOTIDE SEQUENCE [LARGE SCALE GENOMIC DNA]</scope>
    <source>
        <strain evidence="2">441</strain>
    </source>
</reference>
<name>A0A0C9YVS7_9AGAM</name>
<keyword evidence="2" id="KW-1185">Reference proteome</keyword>
<dbReference type="Proteomes" id="UP000054018">
    <property type="component" value="Unassembled WGS sequence"/>
</dbReference>
<sequence>MTLDYVALSTSLIRSLVSGPASLSPGISITGAPYHDDALHLHFVPEWNRTLWHAGNCAGIWEARLLAVWFAGWLGTNSRMVTWAASEVSCQCSTHTYSLIIKVIPLHRGLPGAMMRDTAYHVNLSLVRLR</sequence>
<accession>A0A0C9YVS7</accession>